<keyword evidence="1" id="KW-0378">Hydrolase</keyword>
<dbReference type="NCBIfam" id="TIGR01549">
    <property type="entry name" value="HAD-SF-IA-v1"/>
    <property type="match status" value="1"/>
</dbReference>
<dbReference type="NCBIfam" id="TIGR01509">
    <property type="entry name" value="HAD-SF-IA-v3"/>
    <property type="match status" value="1"/>
</dbReference>
<dbReference type="SFLD" id="SFLDG01135">
    <property type="entry name" value="C1.5.6:_HAD__Beta-PGM__Phospha"/>
    <property type="match status" value="1"/>
</dbReference>
<dbReference type="AlphaFoldDB" id="A0A6J7PVK1"/>
<dbReference type="InterPro" id="IPR036412">
    <property type="entry name" value="HAD-like_sf"/>
</dbReference>
<accession>A0A6J7PVK1</accession>
<dbReference type="SFLD" id="SFLDG01129">
    <property type="entry name" value="C1.5:_HAD__Beta-PGM__Phosphata"/>
    <property type="match status" value="1"/>
</dbReference>
<dbReference type="PANTHER" id="PTHR43316:SF3">
    <property type="entry name" value="HALOACID DEHALOGENASE, TYPE II (AFU_ORTHOLOGUE AFUA_2G07750)-RELATED"/>
    <property type="match status" value="1"/>
</dbReference>
<dbReference type="InterPro" id="IPR023214">
    <property type="entry name" value="HAD_sf"/>
</dbReference>
<sequence>MKVTAVLFDMGGTLLSYENREKIGNAFLTAMSDLGLDVSNPQLAEARKQASTEVEKRFSAISSFVHRDLFRERVIRTAELMGITASKEVLERFDANQREAVIEHLCPMTGVHEMLGELRSRGIYLAVVSNADDDFMQPVLARNGLTDLLDDWTSSEEAKSCKPDNLIFEYSLAKAKRAASEVLFVGDSAQHDIAGARNAGMRGVLISEPNVVAPLSGGLSAVEPDWHIRHLMELVEIVDSLNR</sequence>
<dbReference type="Gene3D" id="1.10.150.240">
    <property type="entry name" value="Putative phosphatase, domain 2"/>
    <property type="match status" value="1"/>
</dbReference>
<organism evidence="2">
    <name type="scientific">freshwater metagenome</name>
    <dbReference type="NCBI Taxonomy" id="449393"/>
    <lineage>
        <taxon>unclassified sequences</taxon>
        <taxon>metagenomes</taxon>
        <taxon>ecological metagenomes</taxon>
    </lineage>
</organism>
<evidence type="ECO:0000256" key="1">
    <source>
        <dbReference type="ARBA" id="ARBA00022801"/>
    </source>
</evidence>
<proteinExistence type="predicted"/>
<dbReference type="PANTHER" id="PTHR43316">
    <property type="entry name" value="HYDROLASE, HALOACID DELAHOGENASE-RELATED"/>
    <property type="match status" value="1"/>
</dbReference>
<dbReference type="GO" id="GO:0016787">
    <property type="term" value="F:hydrolase activity"/>
    <property type="evidence" value="ECO:0007669"/>
    <property type="project" value="UniProtKB-KW"/>
</dbReference>
<dbReference type="EMBL" id="CAFBQU010000053">
    <property type="protein sequence ID" value="CAB5067319.1"/>
    <property type="molecule type" value="Genomic_DNA"/>
</dbReference>
<dbReference type="InterPro" id="IPR006439">
    <property type="entry name" value="HAD-SF_hydro_IA"/>
</dbReference>
<evidence type="ECO:0000313" key="3">
    <source>
        <dbReference type="EMBL" id="CAB5067319.1"/>
    </source>
</evidence>
<dbReference type="EMBL" id="CAFBPN010000004">
    <property type="protein sequence ID" value="CAB5009248.1"/>
    <property type="molecule type" value="Genomic_DNA"/>
</dbReference>
<name>A0A6J7PVK1_9ZZZZ</name>
<gene>
    <name evidence="2" type="ORF">UFOPK4098_00185</name>
    <name evidence="3" type="ORF">UFOPK4347_01446</name>
</gene>
<evidence type="ECO:0000313" key="2">
    <source>
        <dbReference type="EMBL" id="CAB5009248.1"/>
    </source>
</evidence>
<protein>
    <submittedName>
        <fullName evidence="2">Unannotated protein</fullName>
    </submittedName>
</protein>
<dbReference type="Gene3D" id="3.40.50.1000">
    <property type="entry name" value="HAD superfamily/HAD-like"/>
    <property type="match status" value="1"/>
</dbReference>
<dbReference type="SFLD" id="SFLDS00003">
    <property type="entry name" value="Haloacid_Dehalogenase"/>
    <property type="match status" value="1"/>
</dbReference>
<dbReference type="SUPFAM" id="SSF56784">
    <property type="entry name" value="HAD-like"/>
    <property type="match status" value="1"/>
</dbReference>
<dbReference type="InterPro" id="IPR023198">
    <property type="entry name" value="PGP-like_dom2"/>
</dbReference>
<dbReference type="InterPro" id="IPR051540">
    <property type="entry name" value="S-2-haloacid_dehalogenase"/>
</dbReference>
<reference evidence="2" key="1">
    <citation type="submission" date="2020-05" db="EMBL/GenBank/DDBJ databases">
        <authorList>
            <person name="Chiriac C."/>
            <person name="Salcher M."/>
            <person name="Ghai R."/>
            <person name="Kavagutti S V."/>
        </authorList>
    </citation>
    <scope>NUCLEOTIDE SEQUENCE</scope>
</reference>
<dbReference type="Pfam" id="PF00702">
    <property type="entry name" value="Hydrolase"/>
    <property type="match status" value="1"/>
</dbReference>